<keyword evidence="6" id="KW-0732">Signal</keyword>
<evidence type="ECO:0000313" key="9">
    <source>
        <dbReference type="Proteomes" id="UP000267035"/>
    </source>
</evidence>
<evidence type="ECO:0000256" key="3">
    <source>
        <dbReference type="ARBA" id="ARBA00013194"/>
    </source>
</evidence>
<dbReference type="InterPro" id="IPR027304">
    <property type="entry name" value="Trigger_fact/SurA_dom_sf"/>
</dbReference>
<dbReference type="RefSeq" id="WP_122253752.1">
    <property type="nucleotide sequence ID" value="NZ_RDQL01000005.1"/>
</dbReference>
<keyword evidence="4 5" id="KW-0697">Rotamase</keyword>
<dbReference type="Pfam" id="PF00639">
    <property type="entry name" value="Rotamase"/>
    <property type="match status" value="1"/>
</dbReference>
<comment type="catalytic activity">
    <reaction evidence="1">
        <text>[protein]-peptidylproline (omega=180) = [protein]-peptidylproline (omega=0)</text>
        <dbReference type="Rhea" id="RHEA:16237"/>
        <dbReference type="Rhea" id="RHEA-COMP:10747"/>
        <dbReference type="Rhea" id="RHEA-COMP:10748"/>
        <dbReference type="ChEBI" id="CHEBI:83833"/>
        <dbReference type="ChEBI" id="CHEBI:83834"/>
        <dbReference type="EC" id="5.2.1.8"/>
    </reaction>
</comment>
<proteinExistence type="inferred from homology"/>
<comment type="similarity">
    <text evidence="2">Belongs to the PpiC/parvulin rotamase family.</text>
</comment>
<evidence type="ECO:0000256" key="1">
    <source>
        <dbReference type="ARBA" id="ARBA00000971"/>
    </source>
</evidence>
<dbReference type="Gene3D" id="1.10.8.1040">
    <property type="match status" value="1"/>
</dbReference>
<dbReference type="SUPFAM" id="SSF54534">
    <property type="entry name" value="FKBP-like"/>
    <property type="match status" value="1"/>
</dbReference>
<gene>
    <name evidence="8" type="ORF">EBQ25_05105</name>
</gene>
<dbReference type="Proteomes" id="UP000267035">
    <property type="component" value="Unassembled WGS sequence"/>
</dbReference>
<evidence type="ECO:0000259" key="7">
    <source>
        <dbReference type="PROSITE" id="PS50198"/>
    </source>
</evidence>
<feature type="domain" description="PpiC" evidence="7">
    <location>
        <begin position="130"/>
        <end position="222"/>
    </location>
</feature>
<dbReference type="GO" id="GO:0003755">
    <property type="term" value="F:peptidyl-prolyl cis-trans isomerase activity"/>
    <property type="evidence" value="ECO:0007669"/>
    <property type="project" value="UniProtKB-KW"/>
</dbReference>
<keyword evidence="9" id="KW-1185">Reference proteome</keyword>
<feature type="chain" id="PRO_5018273342" description="peptidylprolyl isomerase" evidence="6">
    <location>
        <begin position="24"/>
        <end position="262"/>
    </location>
</feature>
<sequence length="262" mass="29449">MKKQLLSVLLAGSFAAMALPVSAQNLATVNGVAIPQARYDFFINQFEQAGQKKTPELEAHVKEELIRRAVFEQEAQKLGLEKTDAFKEEMELARQTFLIRALFQKYQKDHPVSDAAVKAEYDKYVAENKGKEYHSSHILVETEEEAKAIIADLKKDASKFEAIAKEKSKDPGSGANGGDLGWSRPEAYVPEFGEALKKLSKGKMTETPVKTQFGWHILKLKDSRDIQPPKLEDVKPQIQEALGQKQLAEFQEKLYKAAKIEK</sequence>
<dbReference type="EC" id="5.2.1.8" evidence="3"/>
<dbReference type="InterPro" id="IPR050245">
    <property type="entry name" value="PrsA_foldase"/>
</dbReference>
<dbReference type="InterPro" id="IPR046357">
    <property type="entry name" value="PPIase_dom_sf"/>
</dbReference>
<feature type="signal peptide" evidence="6">
    <location>
        <begin position="1"/>
        <end position="23"/>
    </location>
</feature>
<protein>
    <recommendedName>
        <fullName evidence="3">peptidylprolyl isomerase</fullName>
        <ecNumber evidence="3">5.2.1.8</ecNumber>
    </recommendedName>
</protein>
<reference evidence="8 9" key="1">
    <citation type="submission" date="2018-10" db="EMBL/GenBank/DDBJ databases">
        <title>Comamonadaceae CDC group NO-1 genome sequencing and assembly.</title>
        <authorList>
            <person name="Bernier A.-M."/>
            <person name="Bernard K."/>
        </authorList>
    </citation>
    <scope>NUCLEOTIDE SEQUENCE [LARGE SCALE GENOMIC DNA]</scope>
    <source>
        <strain evidence="8 9">NML161473</strain>
    </source>
</reference>
<evidence type="ECO:0000256" key="5">
    <source>
        <dbReference type="PROSITE-ProRule" id="PRU00278"/>
    </source>
</evidence>
<accession>A0A3M6QBB9</accession>
<dbReference type="InterPro" id="IPR000297">
    <property type="entry name" value="PPIase_PpiC"/>
</dbReference>
<evidence type="ECO:0000256" key="6">
    <source>
        <dbReference type="SAM" id="SignalP"/>
    </source>
</evidence>
<evidence type="ECO:0000313" key="8">
    <source>
        <dbReference type="EMBL" id="RMX00446.1"/>
    </source>
</evidence>
<dbReference type="Pfam" id="PF13623">
    <property type="entry name" value="SurA_N_2"/>
    <property type="match status" value="1"/>
</dbReference>
<dbReference type="Gene3D" id="3.10.50.40">
    <property type="match status" value="1"/>
</dbReference>
<comment type="caution">
    <text evidence="8">The sequence shown here is derived from an EMBL/GenBank/DDBJ whole genome shotgun (WGS) entry which is preliminary data.</text>
</comment>
<dbReference type="EMBL" id="RDQL01000005">
    <property type="protein sequence ID" value="RMX00446.1"/>
    <property type="molecule type" value="Genomic_DNA"/>
</dbReference>
<evidence type="ECO:0000256" key="4">
    <source>
        <dbReference type="ARBA" id="ARBA00023110"/>
    </source>
</evidence>
<dbReference type="PANTHER" id="PTHR47245">
    <property type="entry name" value="PEPTIDYLPROLYL ISOMERASE"/>
    <property type="match status" value="1"/>
</dbReference>
<name>A0A3M6QBB9_9BURK</name>
<dbReference type="PANTHER" id="PTHR47245:SF2">
    <property type="entry name" value="PEPTIDYL-PROLYL CIS-TRANS ISOMERASE HP_0175-RELATED"/>
    <property type="match status" value="1"/>
</dbReference>
<evidence type="ECO:0000256" key="2">
    <source>
        <dbReference type="ARBA" id="ARBA00007656"/>
    </source>
</evidence>
<organism evidence="8 9">
    <name type="scientific">Allofranklinella schreckenbergeri</name>
    <dbReference type="NCBI Taxonomy" id="1076744"/>
    <lineage>
        <taxon>Bacteria</taxon>
        <taxon>Pseudomonadati</taxon>
        <taxon>Pseudomonadota</taxon>
        <taxon>Betaproteobacteria</taxon>
        <taxon>Burkholderiales</taxon>
        <taxon>Comamonadaceae</taxon>
        <taxon>Allofranklinella</taxon>
    </lineage>
</organism>
<dbReference type="PROSITE" id="PS50198">
    <property type="entry name" value="PPIC_PPIASE_2"/>
    <property type="match status" value="1"/>
</dbReference>
<dbReference type="AlphaFoldDB" id="A0A3M6QBB9"/>
<keyword evidence="5 8" id="KW-0413">Isomerase</keyword>
<dbReference type="SUPFAM" id="SSF109998">
    <property type="entry name" value="Triger factor/SurA peptide-binding domain-like"/>
    <property type="match status" value="1"/>
</dbReference>